<keyword evidence="15" id="KW-1185">Reference proteome</keyword>
<dbReference type="InterPro" id="IPR011009">
    <property type="entry name" value="Kinase-like_dom_sf"/>
</dbReference>
<evidence type="ECO:0000313" key="14">
    <source>
        <dbReference type="EnsemblPlants" id="TraesCS5B02G005400.3"/>
    </source>
</evidence>
<evidence type="ECO:0000256" key="4">
    <source>
        <dbReference type="ARBA" id="ARBA00022692"/>
    </source>
</evidence>
<evidence type="ECO:0000256" key="1">
    <source>
        <dbReference type="ARBA" id="ARBA00004479"/>
    </source>
</evidence>
<evidence type="ECO:0000256" key="7">
    <source>
        <dbReference type="ARBA" id="ARBA00022777"/>
    </source>
</evidence>
<keyword evidence="2" id="KW-0723">Serine/threonine-protein kinase</keyword>
<reference evidence="14" key="1">
    <citation type="submission" date="2018-08" db="EMBL/GenBank/DDBJ databases">
        <authorList>
            <person name="Rossello M."/>
        </authorList>
    </citation>
    <scope>NUCLEOTIDE SEQUENCE [LARGE SCALE GENOMIC DNA]</scope>
    <source>
        <strain evidence="14">cv. Chinese Spring</strain>
    </source>
</reference>
<dbReference type="RefSeq" id="XP_044386428.1">
    <property type="nucleotide sequence ID" value="XM_044530493.1"/>
</dbReference>
<evidence type="ECO:0000259" key="13">
    <source>
        <dbReference type="PROSITE" id="PS50011"/>
    </source>
</evidence>
<dbReference type="STRING" id="4565.A0A3B6LF84"/>
<dbReference type="PROSITE" id="PS00108">
    <property type="entry name" value="PROTEIN_KINASE_ST"/>
    <property type="match status" value="2"/>
</dbReference>
<dbReference type="InterPro" id="IPR017441">
    <property type="entry name" value="Protein_kinase_ATP_BS"/>
</dbReference>
<dbReference type="PANTHER" id="PTHR45707">
    <property type="entry name" value="C2 CALCIUM/LIPID-BINDING PLANT PHOSPHORIBOSYLTRANSFERASE FAMILY PROTEIN"/>
    <property type="match status" value="1"/>
</dbReference>
<feature type="domain" description="Protein kinase" evidence="13">
    <location>
        <begin position="38"/>
        <end position="312"/>
    </location>
</feature>
<dbReference type="SUPFAM" id="SSF56112">
    <property type="entry name" value="Protein kinase-like (PK-like)"/>
    <property type="match status" value="2"/>
</dbReference>
<dbReference type="Pfam" id="PF00069">
    <property type="entry name" value="Pkinase"/>
    <property type="match status" value="1"/>
</dbReference>
<dbReference type="Gramene" id="TraesLDM5B03G02792000.3">
    <property type="protein sequence ID" value="TraesLDM5B03G02792000.3"/>
    <property type="gene ID" value="TraesLDM5B03G02792000"/>
</dbReference>
<keyword evidence="7" id="KW-0418">Kinase</keyword>
<dbReference type="GO" id="GO:0005886">
    <property type="term" value="C:plasma membrane"/>
    <property type="evidence" value="ECO:0000318"/>
    <property type="project" value="GO_Central"/>
</dbReference>
<proteinExistence type="predicted"/>
<feature type="domain" description="Protein kinase" evidence="13">
    <location>
        <begin position="368"/>
        <end position="654"/>
    </location>
</feature>
<dbReference type="Proteomes" id="UP000019116">
    <property type="component" value="Chromosome 5B"/>
</dbReference>
<dbReference type="GeneID" id="123110070"/>
<dbReference type="RefSeq" id="XP_044386431.1">
    <property type="nucleotide sequence ID" value="XM_044530496.1"/>
</dbReference>
<keyword evidence="6 12" id="KW-0547">Nucleotide-binding</keyword>
<dbReference type="Gene3D" id="1.10.510.10">
    <property type="entry name" value="Transferase(Phosphotransferase) domain 1"/>
    <property type="match status" value="2"/>
</dbReference>
<keyword evidence="3" id="KW-0808">Transferase</keyword>
<evidence type="ECO:0000256" key="11">
    <source>
        <dbReference type="ARBA" id="ARBA00023180"/>
    </source>
</evidence>
<protein>
    <recommendedName>
        <fullName evidence="13">Protein kinase domain-containing protein</fullName>
    </recommendedName>
</protein>
<dbReference type="EnsemblPlants" id="TraesCS5B02G005400.3">
    <property type="protein sequence ID" value="TraesCS5B02G005400.3"/>
    <property type="gene ID" value="TraesCS5B02G005400"/>
</dbReference>
<dbReference type="OMA" id="WQVFADM"/>
<dbReference type="Gramene" id="TraesCS5B02G005400.3">
    <property type="protein sequence ID" value="TraesCS5B02G005400.3"/>
    <property type="gene ID" value="TraesCS5B02G005400"/>
</dbReference>
<evidence type="ECO:0000256" key="3">
    <source>
        <dbReference type="ARBA" id="ARBA00022679"/>
    </source>
</evidence>
<dbReference type="RefSeq" id="XP_044386430.1">
    <property type="nucleotide sequence ID" value="XM_044530495.1"/>
</dbReference>
<evidence type="ECO:0000256" key="12">
    <source>
        <dbReference type="PROSITE-ProRule" id="PRU10141"/>
    </source>
</evidence>
<keyword evidence="11" id="KW-0325">Glycoprotein</keyword>
<feature type="binding site" evidence="12">
    <location>
        <position position="66"/>
    </location>
    <ligand>
        <name>ATP</name>
        <dbReference type="ChEBI" id="CHEBI:30616"/>
    </ligand>
</feature>
<dbReference type="FunFam" id="1.10.510.10:FF:000252">
    <property type="entry name" value="Receptor-like protein kinase FERONIA"/>
    <property type="match status" value="1"/>
</dbReference>
<keyword evidence="4" id="KW-0812">Transmembrane</keyword>
<name>A0A3B6LF84_WHEAT</name>
<evidence type="ECO:0000256" key="8">
    <source>
        <dbReference type="ARBA" id="ARBA00022840"/>
    </source>
</evidence>
<feature type="binding site" evidence="12">
    <location>
        <position position="396"/>
    </location>
    <ligand>
        <name>ATP</name>
        <dbReference type="ChEBI" id="CHEBI:30616"/>
    </ligand>
</feature>
<keyword evidence="5" id="KW-0732">Signal</keyword>
<dbReference type="RefSeq" id="XP_044386426.1">
    <property type="nucleotide sequence ID" value="XM_044530491.1"/>
</dbReference>
<dbReference type="PROSITE" id="PS50011">
    <property type="entry name" value="PROTEIN_KINASE_DOM"/>
    <property type="match status" value="2"/>
</dbReference>
<dbReference type="RefSeq" id="XP_044386427.1">
    <property type="nucleotide sequence ID" value="XM_044530492.1"/>
</dbReference>
<sequence length="673" mass="75432">MDHQAIIARSKLECMLFDENVEPMPLPLSLLEDITSSFSEDQAIGYGGFAVVYKGMLDNGTVAVKKLFETFCIDEKQFSEEIHCLMKAKHKNIVRFLGYCSNAQGEMVDYKGKLVLADVRERLLCFEYLRNGSLDKKITDASCGLEWRQRYQIIIGICNGLYYLHQKHIVHLDLKPENILLDDHMMPKITDFGLSRCFDEKQTRTVASKLIGTMGYLAPEFFGGRQITFKSDIYSLGIIIIDILTGEKGYVDVENQVLERWRYRLEKSHGDTQLVQVQVCTEIAIECCDFNPAKRPDMQDIINRLGATQNVVEFAAETGCSSSSVPKVAGSWKGGVPDHWIQLAQIQERESKKLHISLAKIKAATDNFHERNLIGVGGFGNVYKGALGDGTPVAVKRAMLTSEQGLPEFQAEIVLLSSIRHRHVVSLIGYCNEQAEMILVYEYMQRGSLRQHLYGSGEPALPALSWKQRLEICIGVAMGVHYLHAGCSENIIHRDIKSTNILLGDSNRGMIAKVADFGLSLTGPSFGHTHVSTIVKGSFGYLDPEYFRRQQLSDRSDVYSFGVVLFEVLCARPALNVSLPREQVSLADHALRCQRNGTLDDIIDPLLAGKIAPDCLKKFSETAWKCLSDYGVDRPSMGDVLWNLEYALQMQETFEKGISEGLDIPALQMLQMQ</sequence>
<dbReference type="InterPro" id="IPR008271">
    <property type="entry name" value="Ser/Thr_kinase_AS"/>
</dbReference>
<dbReference type="FunFam" id="1.10.510.10:FF:000870">
    <property type="entry name" value="OSJNBa0016N04.16-like protein"/>
    <property type="match status" value="1"/>
</dbReference>
<dbReference type="SMART" id="SM00220">
    <property type="entry name" value="S_TKc"/>
    <property type="match status" value="2"/>
</dbReference>
<gene>
    <name evidence="14" type="primary">LOC123110070</name>
</gene>
<dbReference type="OrthoDB" id="640180at2759"/>
<dbReference type="InterPro" id="IPR000719">
    <property type="entry name" value="Prot_kinase_dom"/>
</dbReference>
<dbReference type="Pfam" id="PF07714">
    <property type="entry name" value="PK_Tyr_Ser-Thr"/>
    <property type="match status" value="1"/>
</dbReference>
<keyword evidence="10" id="KW-0472">Membrane</keyword>
<dbReference type="GO" id="GO:0004672">
    <property type="term" value="F:protein kinase activity"/>
    <property type="evidence" value="ECO:0000318"/>
    <property type="project" value="GO_Central"/>
</dbReference>
<evidence type="ECO:0000256" key="9">
    <source>
        <dbReference type="ARBA" id="ARBA00022989"/>
    </source>
</evidence>
<evidence type="ECO:0000256" key="5">
    <source>
        <dbReference type="ARBA" id="ARBA00022729"/>
    </source>
</evidence>
<dbReference type="GO" id="GO:0005524">
    <property type="term" value="F:ATP binding"/>
    <property type="evidence" value="ECO:0007669"/>
    <property type="project" value="UniProtKB-UniRule"/>
</dbReference>
<evidence type="ECO:0000256" key="10">
    <source>
        <dbReference type="ARBA" id="ARBA00023136"/>
    </source>
</evidence>
<dbReference type="Gramene" id="TraesCS5B03G0012700.2">
    <property type="protein sequence ID" value="TraesCS5B03G0012700.2.CDS"/>
    <property type="gene ID" value="TraesCS5B03G0012700"/>
</dbReference>
<dbReference type="RefSeq" id="XP_044386425.1">
    <property type="nucleotide sequence ID" value="XM_044530490.1"/>
</dbReference>
<reference evidence="14" key="2">
    <citation type="submission" date="2018-10" db="UniProtKB">
        <authorList>
            <consortium name="EnsemblPlants"/>
        </authorList>
    </citation>
    <scope>IDENTIFICATION</scope>
</reference>
<dbReference type="GO" id="GO:0004674">
    <property type="term" value="F:protein serine/threonine kinase activity"/>
    <property type="evidence" value="ECO:0007669"/>
    <property type="project" value="UniProtKB-KW"/>
</dbReference>
<evidence type="ECO:0000313" key="15">
    <source>
        <dbReference type="Proteomes" id="UP000019116"/>
    </source>
</evidence>
<keyword evidence="9" id="KW-1133">Transmembrane helix</keyword>
<dbReference type="InterPro" id="IPR001245">
    <property type="entry name" value="Ser-Thr/Tyr_kinase_cat_dom"/>
</dbReference>
<comment type="subcellular location">
    <subcellularLocation>
        <location evidence="1">Membrane</location>
        <topology evidence="1">Single-pass type I membrane protein</topology>
    </subcellularLocation>
</comment>
<evidence type="ECO:0000256" key="2">
    <source>
        <dbReference type="ARBA" id="ARBA00022527"/>
    </source>
</evidence>
<dbReference type="Gene3D" id="3.30.200.20">
    <property type="entry name" value="Phosphorylase Kinase, domain 1"/>
    <property type="match status" value="2"/>
</dbReference>
<accession>A0A3B6LF84</accession>
<dbReference type="PROSITE" id="PS00107">
    <property type="entry name" value="PROTEIN_KINASE_ATP"/>
    <property type="match status" value="2"/>
</dbReference>
<evidence type="ECO:0000256" key="6">
    <source>
        <dbReference type="ARBA" id="ARBA00022741"/>
    </source>
</evidence>
<dbReference type="PANTHER" id="PTHR45707:SF70">
    <property type="entry name" value="PROTEIN KINASE DOMAIN-CONTAINING PROTEIN"/>
    <property type="match status" value="1"/>
</dbReference>
<keyword evidence="8 12" id="KW-0067">ATP-binding</keyword>
<dbReference type="PaxDb" id="4565-Traes_5BS_115134C36.3"/>
<dbReference type="FunFam" id="3.30.200.20:FF:000039">
    <property type="entry name" value="receptor-like protein kinase FERONIA"/>
    <property type="match status" value="1"/>
</dbReference>
<dbReference type="FunFam" id="3.30.200.20:FF:000465">
    <property type="entry name" value="Cysteine-rich receptor-like protein kinase 6"/>
    <property type="match status" value="1"/>
</dbReference>
<dbReference type="AlphaFoldDB" id="A0A3B6LF84"/>
<organism evidence="14">
    <name type="scientific">Triticum aestivum</name>
    <name type="common">Wheat</name>
    <dbReference type="NCBI Taxonomy" id="4565"/>
    <lineage>
        <taxon>Eukaryota</taxon>
        <taxon>Viridiplantae</taxon>
        <taxon>Streptophyta</taxon>
        <taxon>Embryophyta</taxon>
        <taxon>Tracheophyta</taxon>
        <taxon>Spermatophyta</taxon>
        <taxon>Magnoliopsida</taxon>
        <taxon>Liliopsida</taxon>
        <taxon>Poales</taxon>
        <taxon>Poaceae</taxon>
        <taxon>BOP clade</taxon>
        <taxon>Pooideae</taxon>
        <taxon>Triticodae</taxon>
        <taxon>Triticeae</taxon>
        <taxon>Triticinae</taxon>
        <taxon>Triticum</taxon>
    </lineage>
</organism>
<dbReference type="SMR" id="A0A3B6LF84"/>